<dbReference type="InterPro" id="IPR000873">
    <property type="entry name" value="AMP-dep_synth/lig_dom"/>
</dbReference>
<evidence type="ECO:0000256" key="1">
    <source>
        <dbReference type="ARBA" id="ARBA00006432"/>
    </source>
</evidence>
<dbReference type="InterPro" id="IPR045851">
    <property type="entry name" value="AMP-bd_C_sf"/>
</dbReference>
<dbReference type="EMBL" id="JAANYN010000002">
    <property type="protein sequence ID" value="NHE56375.1"/>
    <property type="molecule type" value="Genomic_DNA"/>
</dbReference>
<dbReference type="InterPro" id="IPR042099">
    <property type="entry name" value="ANL_N_sf"/>
</dbReference>
<comment type="similarity">
    <text evidence="1">Belongs to the ATP-dependent AMP-binding enzyme family.</text>
</comment>
<dbReference type="Gene3D" id="3.40.50.12780">
    <property type="entry name" value="N-terminal domain of ligase-like"/>
    <property type="match status" value="1"/>
</dbReference>
<dbReference type="PANTHER" id="PTHR43201:SF8">
    <property type="entry name" value="ACYL-COA SYNTHETASE FAMILY MEMBER 3"/>
    <property type="match status" value="1"/>
</dbReference>
<comment type="caution">
    <text evidence="3">The sequence shown here is derived from an EMBL/GenBank/DDBJ whole genome shotgun (WGS) entry which is preliminary data.</text>
</comment>
<organism evidence="3 4">
    <name type="scientific">Cyclobacterium plantarum</name>
    <dbReference type="NCBI Taxonomy" id="2716263"/>
    <lineage>
        <taxon>Bacteria</taxon>
        <taxon>Pseudomonadati</taxon>
        <taxon>Bacteroidota</taxon>
        <taxon>Cytophagia</taxon>
        <taxon>Cytophagales</taxon>
        <taxon>Cyclobacteriaceae</taxon>
        <taxon>Cyclobacterium</taxon>
    </lineage>
</organism>
<protein>
    <submittedName>
        <fullName evidence="3">AMP-binding protein</fullName>
    </submittedName>
</protein>
<keyword evidence="4" id="KW-1185">Reference proteome</keyword>
<reference evidence="3 4" key="1">
    <citation type="submission" date="2020-03" db="EMBL/GenBank/DDBJ databases">
        <title>Cyclobacterium plantarum sp. nov., a marine bacterium isolated from a coastal-marine wetland.</title>
        <authorList>
            <person name="Sanchez-Porro C."/>
            <person name="Ventosa A."/>
            <person name="Amoozegar M."/>
        </authorList>
    </citation>
    <scope>NUCLEOTIDE SEQUENCE [LARGE SCALE GENOMIC DNA]</scope>
    <source>
        <strain evidence="3 4">GBPx2</strain>
    </source>
</reference>
<dbReference type="Pfam" id="PF00501">
    <property type="entry name" value="AMP-binding"/>
    <property type="match status" value="1"/>
</dbReference>
<evidence type="ECO:0000259" key="2">
    <source>
        <dbReference type="Pfam" id="PF00501"/>
    </source>
</evidence>
<feature type="domain" description="AMP-dependent synthetase/ligase" evidence="2">
    <location>
        <begin position="47"/>
        <end position="217"/>
    </location>
</feature>
<proteinExistence type="inferred from homology"/>
<sequence>MIVFGQILYSIDQIKAGDKGPLPPEFEQGFQFCRRWLNGQDRFSLQTSGSTGEPKIIEVYRKQLLSSVNATRQFFKVKKGWKLLCCLDLDKIAGKMMLLRALEWEAHLWVHLPAANPLENLMEVDFDFVAMVPLQAEACLNNSRTKEALNKIKNLIIGGASISVPLKEALSNLKGSVYQSYGMTETVSHIALADVKKPGPLVYQTLPGVELKIDGEQRLQVRAPMTGDQWLPTNDMVQMISSASFIWKGRADFVINSGGIKIHPEEITAKLSGLMQEFFPGKKYFFTGRPDHQLGQSLIAVVEGVDDKKVGKAFLNQAKAILPRYKNPKDIVFVTEIKITSSGKIDQLRTLATWKN</sequence>
<evidence type="ECO:0000313" key="4">
    <source>
        <dbReference type="Proteomes" id="UP000649799"/>
    </source>
</evidence>
<dbReference type="SUPFAM" id="SSF56801">
    <property type="entry name" value="Acetyl-CoA synthetase-like"/>
    <property type="match status" value="1"/>
</dbReference>
<name>A0ABX0H8T1_9BACT</name>
<dbReference type="PANTHER" id="PTHR43201">
    <property type="entry name" value="ACYL-COA SYNTHETASE"/>
    <property type="match status" value="1"/>
</dbReference>
<dbReference type="Gene3D" id="3.30.300.30">
    <property type="match status" value="1"/>
</dbReference>
<gene>
    <name evidence="3" type="ORF">G9Q97_06060</name>
</gene>
<evidence type="ECO:0000313" key="3">
    <source>
        <dbReference type="EMBL" id="NHE56375.1"/>
    </source>
</evidence>
<dbReference type="Proteomes" id="UP000649799">
    <property type="component" value="Unassembled WGS sequence"/>
</dbReference>
<dbReference type="RefSeq" id="WP_166144179.1">
    <property type="nucleotide sequence ID" value="NZ_JAANYN010000002.1"/>
</dbReference>
<accession>A0ABX0H8T1</accession>